<protein>
    <submittedName>
        <fullName evidence="1">Uncharacterized protein</fullName>
    </submittedName>
</protein>
<dbReference type="EMBL" id="JBHFPV010000001">
    <property type="protein sequence ID" value="MFH6602938.1"/>
    <property type="molecule type" value="Genomic_DNA"/>
</dbReference>
<name>A0ACC7LGU0_9FLAO</name>
<reference evidence="1" key="1">
    <citation type="submission" date="2024-09" db="EMBL/GenBank/DDBJ databases">
        <authorList>
            <person name="Liu J."/>
        </authorList>
    </citation>
    <scope>NUCLEOTIDE SEQUENCE</scope>
    <source>
        <strain evidence="1">NBU2967</strain>
    </source>
</reference>
<evidence type="ECO:0000313" key="2">
    <source>
        <dbReference type="Proteomes" id="UP001595191"/>
    </source>
</evidence>
<accession>A0ACC7LGU0</accession>
<evidence type="ECO:0000313" key="1">
    <source>
        <dbReference type="EMBL" id="MFH6602938.1"/>
    </source>
</evidence>
<comment type="caution">
    <text evidence="1">The sequence shown here is derived from an EMBL/GenBank/DDBJ whole genome shotgun (WGS) entry which is preliminary data.</text>
</comment>
<keyword evidence="2" id="KW-1185">Reference proteome</keyword>
<organism evidence="1 2">
    <name type="scientific">Meishania litoralis</name>
    <dbReference type="NCBI Taxonomy" id="3434685"/>
    <lineage>
        <taxon>Bacteria</taxon>
        <taxon>Pseudomonadati</taxon>
        <taxon>Bacteroidota</taxon>
        <taxon>Flavobacteriia</taxon>
        <taxon>Flavobacteriales</taxon>
        <taxon>Flavobacteriaceae</taxon>
        <taxon>Meishania</taxon>
    </lineage>
</organism>
<gene>
    <name evidence="1" type="ORF">ACEZ3G_05575</name>
</gene>
<dbReference type="Proteomes" id="UP001595191">
    <property type="component" value="Unassembled WGS sequence"/>
</dbReference>
<sequence length="425" mass="49146">MKLKHLIVILLSAGLFSHCSKDENSTSEPDIEGRTQIEEQKLELYFSYFGLGSSESDNWIIIHDENGKLVDFKKADYGKVLEFTALKDSIPNKISITEFHYFEGYEGNLSHRLFTYTDIEPGSSLYKPYNYSIPNNIGTFDLRIENIPGVYSHNISIEGGPINPKEVNIEGNLTSNTLVLSEIRLYENEEYVFSIYDKSGNHKYLLLESPVNESDLVFDYSEFKEFDDYFEIPMPPYSSMWLYSYGYAEDDPNYNFFGQTLSHYQSTDYPDTVRVGYLDKYKKFKTEFNVSLDGFTYNFIKTGNKVENIQVPSKPNYVLRDSSVYDLTFTTDLKLSSKNSTHTYDNGENIHTQWSVYSSANSFHKVGKLPEEVVSKYPNLNLDKLNILTVTLFTQGYTQQEIFDQLTSKEKKGDKTIESYLYIYL</sequence>
<proteinExistence type="predicted"/>